<evidence type="ECO:0000313" key="2">
    <source>
        <dbReference type="Proteomes" id="UP000516160"/>
    </source>
</evidence>
<dbReference type="NCBIfam" id="TIGR04256">
    <property type="entry name" value="GxxExxY"/>
    <property type="match status" value="1"/>
</dbReference>
<protein>
    <submittedName>
        <fullName evidence="1">GxxExxY protein</fullName>
    </submittedName>
</protein>
<proteinExistence type="predicted"/>
<reference evidence="1 2" key="1">
    <citation type="submission" date="2020-07" db="EMBL/GenBank/DDBJ databases">
        <title>Alkalicella. sp. LB2 genome.</title>
        <authorList>
            <person name="Postec A."/>
            <person name="Quemeneur M."/>
        </authorList>
    </citation>
    <scope>NUCLEOTIDE SEQUENCE [LARGE SCALE GENOMIC DNA]</scope>
    <source>
        <strain evidence="1 2">LB2</strain>
    </source>
</reference>
<organism evidence="1 2">
    <name type="scientific">Alkalicella caledoniensis</name>
    <dbReference type="NCBI Taxonomy" id="2731377"/>
    <lineage>
        <taxon>Bacteria</taxon>
        <taxon>Bacillati</taxon>
        <taxon>Bacillota</taxon>
        <taxon>Clostridia</taxon>
        <taxon>Eubacteriales</taxon>
        <taxon>Proteinivoracaceae</taxon>
        <taxon>Alkalicella</taxon>
    </lineage>
</organism>
<evidence type="ECO:0000313" key="1">
    <source>
        <dbReference type="EMBL" id="QNO13436.1"/>
    </source>
</evidence>
<dbReference type="InterPro" id="IPR026350">
    <property type="entry name" value="GxxExxY"/>
</dbReference>
<dbReference type="KEGG" id="acae:HYG86_00925"/>
<sequence length="130" mass="14966">MLLFEKLTKEIKSAAIEVQNTLGTGLLEKTYEKALMYELELRGIKSESQVSIKNYYKGKEIGQYYADLLVEDKIIIELKCVTALKSEHFAQTIHYINSTHYVLGILINFGSKKLEFKRILKSDTNIRPSM</sequence>
<keyword evidence="2" id="KW-1185">Reference proteome</keyword>
<dbReference type="RefSeq" id="WP_213167103.1">
    <property type="nucleotide sequence ID" value="NZ_CP058559.1"/>
</dbReference>
<accession>A0A7G9W424</accession>
<gene>
    <name evidence="1" type="ORF">HYG86_00925</name>
</gene>
<dbReference type="AlphaFoldDB" id="A0A7G9W424"/>
<dbReference type="Proteomes" id="UP000516160">
    <property type="component" value="Chromosome"/>
</dbReference>
<dbReference type="Pfam" id="PF13366">
    <property type="entry name" value="PDDEXK_3"/>
    <property type="match status" value="1"/>
</dbReference>
<dbReference type="EMBL" id="CP058559">
    <property type="protein sequence ID" value="QNO13436.1"/>
    <property type="molecule type" value="Genomic_DNA"/>
</dbReference>
<name>A0A7G9W424_ALKCA</name>